<name>M5SA03_9BACT</name>
<accession>M5SA03</accession>
<gene>
    <name evidence="1" type="ORF">RESH_00948</name>
</gene>
<evidence type="ECO:0000313" key="2">
    <source>
        <dbReference type="Proteomes" id="UP000011996"/>
    </source>
</evidence>
<sequence length="59" mass="6697">MLGCHLESPQRPCAVRCRGFLLGTVWIRDTMMHVHFSVEVLARRFGSRNNESASTIPPK</sequence>
<dbReference type="STRING" id="1263868.RESH_00948"/>
<evidence type="ECO:0000313" key="1">
    <source>
        <dbReference type="EMBL" id="EMI28473.1"/>
    </source>
</evidence>
<comment type="caution">
    <text evidence="1">The sequence shown here is derived from an EMBL/GenBank/DDBJ whole genome shotgun (WGS) entry which is preliminary data.</text>
</comment>
<dbReference type="EMBL" id="ANOF01000034">
    <property type="protein sequence ID" value="EMI28473.1"/>
    <property type="molecule type" value="Genomic_DNA"/>
</dbReference>
<proteinExistence type="predicted"/>
<dbReference type="Proteomes" id="UP000011996">
    <property type="component" value="Unassembled WGS sequence"/>
</dbReference>
<protein>
    <submittedName>
        <fullName evidence="1">Uncharacterized protein</fullName>
    </submittedName>
</protein>
<dbReference type="AlphaFoldDB" id="M5SA03"/>
<reference evidence="1 2" key="1">
    <citation type="journal article" date="2013" name="Mar. Genomics">
        <title>Expression of sulfatases in Rhodopirellula baltica and the diversity of sulfatases in the genus Rhodopirellula.</title>
        <authorList>
            <person name="Wegner C.E."/>
            <person name="Richter-Heitmann T."/>
            <person name="Klindworth A."/>
            <person name="Klockow C."/>
            <person name="Richter M."/>
            <person name="Achstetter T."/>
            <person name="Glockner F.O."/>
            <person name="Harder J."/>
        </authorList>
    </citation>
    <scope>NUCLEOTIDE SEQUENCE [LARGE SCALE GENOMIC DNA]</scope>
    <source>
        <strain evidence="1 2">SH398</strain>
    </source>
</reference>
<organism evidence="1 2">
    <name type="scientific">Rhodopirellula europaea SH398</name>
    <dbReference type="NCBI Taxonomy" id="1263868"/>
    <lineage>
        <taxon>Bacteria</taxon>
        <taxon>Pseudomonadati</taxon>
        <taxon>Planctomycetota</taxon>
        <taxon>Planctomycetia</taxon>
        <taxon>Pirellulales</taxon>
        <taxon>Pirellulaceae</taxon>
        <taxon>Rhodopirellula</taxon>
    </lineage>
</organism>